<feature type="compositionally biased region" description="Low complexity" evidence="1">
    <location>
        <begin position="843"/>
        <end position="859"/>
    </location>
</feature>
<gene>
    <name evidence="2" type="ORF">KP509_13G002900</name>
</gene>
<evidence type="ECO:0000256" key="1">
    <source>
        <dbReference type="SAM" id="MobiDB-lite"/>
    </source>
</evidence>
<sequence>MPSPESSCQRPKERSASFNSPDFSKLMRTKIISANSSELVESAENRIVGNYASCHVHYSSLDSLHSNALHPINLNAKLDQLPSSLRPARLSVKAFVADEVDVTGQQFLSPGDQKVKGTVNGGEAEAETQEELILDPDEVFFHDAQEESVSTSASAESKSPREDLDFVLWGNATFCPSETKKLPICDSELKLQMQTPLGCEKRIHSKQGLPSAGDNNLYSLSKEHSPHISSSQMSSLLPKNVHNGENLNVHASIEAEFKEINMNEGAVVGHEETFKCDSSVGSTSSFQNTSLKARDWTESPLHDRSITSEAHSCCLDFDHQHVEILNDRRMTGHKLQITECSSKRVSKGTNSGDEVAICSQTAVQMRGCPSPEYSKEGLQDISIASDASEEVKIRAELELEIEKDLEEEIRSKINVLNRRLQELQTLKATRHPREEQSRNEQKLCPLMTPRIHRQRTSRVSVDINEVQSPKSRVSKSKPPKSSGYQDEGMILNVNLTSSRELSGAEKDAINRNLCAGLRKFAMSSRGKDGSLRPPLSDGGRRNVKTSKSSVEGLPTARKPSVEGESSIQLQQDHQIRTVNPKPKRFDWAGSLRSDVTSCTPPPFSMKNNGEETRSSMYPKEPLDGTVARALFTEDGSTPAEKTSTRQGLITPATGISKTFGLSTTKFHNEPVASTPRARSTRLGLSSLISENTKTPASVKKLANQKLSVGVDVTPHLPRTLVSRQKSVSTSSASRPTSEPRALAKQSKIERGTAMLPQSSTSRPPKRTPSTPLGKVKEPANAASSSSKDSKSTPTKSPSQGREIRVSPSQKSVTSSTPATKGKITSPSDSVGKKTTASFSKPVASYSKATAASSAKRVWH</sequence>
<dbReference type="AlphaFoldDB" id="A0A8T2TG00"/>
<feature type="compositionally biased region" description="Polar residues" evidence="1">
    <location>
        <begin position="563"/>
        <end position="572"/>
    </location>
</feature>
<feature type="compositionally biased region" description="Low complexity" evidence="1">
    <location>
        <begin position="758"/>
        <end position="771"/>
    </location>
</feature>
<feature type="region of interest" description="Disordered" evidence="1">
    <location>
        <begin position="717"/>
        <end position="859"/>
    </location>
</feature>
<dbReference type="EMBL" id="CM035418">
    <property type="protein sequence ID" value="KAH7420345.1"/>
    <property type="molecule type" value="Genomic_DNA"/>
</dbReference>
<accession>A0A8T2TG00</accession>
<feature type="region of interest" description="Disordered" evidence="1">
    <location>
        <begin position="523"/>
        <end position="620"/>
    </location>
</feature>
<dbReference type="Proteomes" id="UP000825935">
    <property type="component" value="Chromosome 13"/>
</dbReference>
<protein>
    <submittedName>
        <fullName evidence="2">Uncharacterized protein</fullName>
    </submittedName>
</protein>
<feature type="region of interest" description="Disordered" evidence="1">
    <location>
        <begin position="457"/>
        <end position="489"/>
    </location>
</feature>
<organism evidence="2 3">
    <name type="scientific">Ceratopteris richardii</name>
    <name type="common">Triangle waterfern</name>
    <dbReference type="NCBI Taxonomy" id="49495"/>
    <lineage>
        <taxon>Eukaryota</taxon>
        <taxon>Viridiplantae</taxon>
        <taxon>Streptophyta</taxon>
        <taxon>Embryophyta</taxon>
        <taxon>Tracheophyta</taxon>
        <taxon>Polypodiopsida</taxon>
        <taxon>Polypodiidae</taxon>
        <taxon>Polypodiales</taxon>
        <taxon>Pteridineae</taxon>
        <taxon>Pteridaceae</taxon>
        <taxon>Parkerioideae</taxon>
        <taxon>Ceratopteris</taxon>
    </lineage>
</organism>
<feature type="compositionally biased region" description="Low complexity" evidence="1">
    <location>
        <begin position="726"/>
        <end position="740"/>
    </location>
</feature>
<feature type="compositionally biased region" description="Polar residues" evidence="1">
    <location>
        <begin position="806"/>
        <end position="838"/>
    </location>
</feature>
<name>A0A8T2TG00_CERRI</name>
<comment type="caution">
    <text evidence="2">The sequence shown here is derived from an EMBL/GenBank/DDBJ whole genome shotgun (WGS) entry which is preliminary data.</text>
</comment>
<proteinExistence type="predicted"/>
<reference evidence="2" key="1">
    <citation type="submission" date="2021-08" db="EMBL/GenBank/DDBJ databases">
        <title>WGS assembly of Ceratopteris richardii.</title>
        <authorList>
            <person name="Marchant D.B."/>
            <person name="Chen G."/>
            <person name="Jenkins J."/>
            <person name="Shu S."/>
            <person name="Leebens-Mack J."/>
            <person name="Grimwood J."/>
            <person name="Schmutz J."/>
            <person name="Soltis P."/>
            <person name="Soltis D."/>
            <person name="Chen Z.-H."/>
        </authorList>
    </citation>
    <scope>NUCLEOTIDE SEQUENCE</scope>
    <source>
        <strain evidence="2">Whitten #5841</strain>
        <tissue evidence="2">Leaf</tissue>
    </source>
</reference>
<feature type="region of interest" description="Disordered" evidence="1">
    <location>
        <begin position="1"/>
        <end position="21"/>
    </location>
</feature>
<evidence type="ECO:0000313" key="2">
    <source>
        <dbReference type="EMBL" id="KAH7420345.1"/>
    </source>
</evidence>
<feature type="compositionally biased region" description="Low complexity" evidence="1">
    <location>
        <begin position="783"/>
        <end position="798"/>
    </location>
</feature>
<evidence type="ECO:0000313" key="3">
    <source>
        <dbReference type="Proteomes" id="UP000825935"/>
    </source>
</evidence>
<dbReference type="OrthoDB" id="1917248at2759"/>
<keyword evidence="3" id="KW-1185">Reference proteome</keyword>